<evidence type="ECO:0000256" key="3">
    <source>
        <dbReference type="PROSITE-ProRule" id="PRU00339"/>
    </source>
</evidence>
<comment type="caution">
    <text evidence="5">The sequence shown here is derived from an EMBL/GenBank/DDBJ whole genome shotgun (WGS) entry which is preliminary data.</text>
</comment>
<dbReference type="SMART" id="SM00028">
    <property type="entry name" value="TPR"/>
    <property type="match status" value="5"/>
</dbReference>
<dbReference type="PANTHER" id="PTHR45641">
    <property type="entry name" value="TETRATRICOPEPTIDE REPEAT PROTEIN (AFU_ORTHOLOGUE AFUA_6G03870)"/>
    <property type="match status" value="1"/>
</dbReference>
<dbReference type="SUPFAM" id="SSF48452">
    <property type="entry name" value="TPR-like"/>
    <property type="match status" value="3"/>
</dbReference>
<accession>A0A820XKN5</accession>
<dbReference type="InterPro" id="IPR003540">
    <property type="entry name" value="ADP-ribosyltransferase"/>
</dbReference>
<proteinExistence type="predicted"/>
<dbReference type="PROSITE" id="PS51996">
    <property type="entry name" value="TR_MART"/>
    <property type="match status" value="1"/>
</dbReference>
<dbReference type="InterPro" id="IPR011990">
    <property type="entry name" value="TPR-like_helical_dom_sf"/>
</dbReference>
<sequence>MPPSDKAKEELIKFSREYYRGNRREYKTITEFEKSYDSDKSIYWYTKDSFLYRLVNKALRTEDVGQLHLFRFFISDLSLKLTEIYKELTLKEKTIFMLYRGLKMEMDELKRLKENIGCVISANGFLSTSHSKDVAIQFATRTTKRADITPVIFEIECNLSTAKSIVFGDIWKYSEFAQEEEVLFNLGSTFKIESMENNKALNMTVFKLIATDAGMEFAQKYIELNRERYEETTPDILFGLLLVQMGKYDQSLNYFKGLLNASNVNIDNARAYNGIAFAYLCKSKLHKAYKSAYHAYELMIGAKQCRIKDSTRPMTVMGHVLLREEKHEESLDFYIEALEICNKFSGRKHLDTAGALDHVGNVYYKMKKYGDASQYYEKSFDINVEKLPHVHLDIAANLNNIGLILYKNEFSDDSYSCSLRENENLKTMLSDVNTLNCFEESLRIRKKLLPANHNDIIQSLDNIIRLLNKCGDIDGSLKYFAEKLILQKIDFDPNDPDDLLSRLRKTFKRRRQKLVEYSRHDQWLNSTCTRTSNLSGCCDIGSSDLEEYARRHSILENFIEILNNDDDYTNAHKVVNEILVDFLDLVERAYDRRDIRDKAVRFYIKVQSIWTNWSSHGCNNFNEAYDDIGKVCKEKIKLRQDKDFSILQDFIETIKNDGDYRMGIKAVTKILTAFPENLSHMYNHTKLLMTHFLNLVENAYSSIDQSDEAFRFYDIIRKISEKDISKLTDTSDIQIVYFERLGYAHQLNGNYQLAAEYLKNSVNIQRDKHKELSNVNTYIKLYDIGLLCMILGNCSVALASFKEALKLIGSDSESDPRRKRWILKRIDEVKKLSNH</sequence>
<protein>
    <recommendedName>
        <fullName evidence="4">ADP ribosyltransferase domain-containing protein</fullName>
    </recommendedName>
</protein>
<organism evidence="5 6">
    <name type="scientific">Rotaria socialis</name>
    <dbReference type="NCBI Taxonomy" id="392032"/>
    <lineage>
        <taxon>Eukaryota</taxon>
        <taxon>Metazoa</taxon>
        <taxon>Spiralia</taxon>
        <taxon>Gnathifera</taxon>
        <taxon>Rotifera</taxon>
        <taxon>Eurotatoria</taxon>
        <taxon>Bdelloidea</taxon>
        <taxon>Philodinida</taxon>
        <taxon>Philodinidae</taxon>
        <taxon>Rotaria</taxon>
    </lineage>
</organism>
<dbReference type="PROSITE" id="PS50005">
    <property type="entry name" value="TPR"/>
    <property type="match status" value="1"/>
</dbReference>
<evidence type="ECO:0000313" key="6">
    <source>
        <dbReference type="Proteomes" id="UP000663851"/>
    </source>
</evidence>
<reference evidence="5" key="1">
    <citation type="submission" date="2021-02" db="EMBL/GenBank/DDBJ databases">
        <authorList>
            <person name="Nowell W R."/>
        </authorList>
    </citation>
    <scope>NUCLEOTIDE SEQUENCE</scope>
</reference>
<dbReference type="GO" id="GO:0005576">
    <property type="term" value="C:extracellular region"/>
    <property type="evidence" value="ECO:0007669"/>
    <property type="project" value="InterPro"/>
</dbReference>
<feature type="domain" description="ADP ribosyltransferase" evidence="4">
    <location>
        <begin position="37"/>
        <end position="204"/>
    </location>
</feature>
<keyword evidence="2 3" id="KW-0802">TPR repeat</keyword>
<dbReference type="Proteomes" id="UP000663851">
    <property type="component" value="Unassembled WGS sequence"/>
</dbReference>
<dbReference type="AlphaFoldDB" id="A0A820XKN5"/>
<dbReference type="Gene3D" id="3.90.176.10">
    <property type="entry name" value="Toxin ADP-ribosyltransferase, Chain A, domain 1"/>
    <property type="match status" value="1"/>
</dbReference>
<evidence type="ECO:0000259" key="4">
    <source>
        <dbReference type="Pfam" id="PF03496"/>
    </source>
</evidence>
<evidence type="ECO:0000313" key="5">
    <source>
        <dbReference type="EMBL" id="CAF4536022.1"/>
    </source>
</evidence>
<keyword evidence="1" id="KW-0677">Repeat</keyword>
<name>A0A820XKN5_9BILA</name>
<dbReference type="InterPro" id="IPR019734">
    <property type="entry name" value="TPR_rpt"/>
</dbReference>
<dbReference type="Gene3D" id="1.25.40.10">
    <property type="entry name" value="Tetratricopeptide repeat domain"/>
    <property type="match status" value="2"/>
</dbReference>
<gene>
    <name evidence="5" type="ORF">HFQ381_LOCUS30029</name>
</gene>
<evidence type="ECO:0000256" key="1">
    <source>
        <dbReference type="ARBA" id="ARBA00022737"/>
    </source>
</evidence>
<dbReference type="EMBL" id="CAJOBO010005053">
    <property type="protein sequence ID" value="CAF4536022.1"/>
    <property type="molecule type" value="Genomic_DNA"/>
</dbReference>
<evidence type="ECO:0000256" key="2">
    <source>
        <dbReference type="ARBA" id="ARBA00022803"/>
    </source>
</evidence>
<dbReference type="SUPFAM" id="SSF56399">
    <property type="entry name" value="ADP-ribosylation"/>
    <property type="match status" value="1"/>
</dbReference>
<feature type="repeat" description="TPR" evidence="3">
    <location>
        <begin position="353"/>
        <end position="386"/>
    </location>
</feature>
<dbReference type="Pfam" id="PF03496">
    <property type="entry name" value="ADPrib_exo_Tox"/>
    <property type="match status" value="1"/>
</dbReference>
<dbReference type="Pfam" id="PF13424">
    <property type="entry name" value="TPR_12"/>
    <property type="match status" value="1"/>
</dbReference>